<dbReference type="AlphaFoldDB" id="A0AAD5TEH3"/>
<dbReference type="Proteomes" id="UP001212152">
    <property type="component" value="Unassembled WGS sequence"/>
</dbReference>
<name>A0AAD5TEH3_9FUNG</name>
<gene>
    <name evidence="3" type="ORF">HDU87_008411</name>
</gene>
<organism evidence="3 4">
    <name type="scientific">Geranomyces variabilis</name>
    <dbReference type="NCBI Taxonomy" id="109894"/>
    <lineage>
        <taxon>Eukaryota</taxon>
        <taxon>Fungi</taxon>
        <taxon>Fungi incertae sedis</taxon>
        <taxon>Chytridiomycota</taxon>
        <taxon>Chytridiomycota incertae sedis</taxon>
        <taxon>Chytridiomycetes</taxon>
        <taxon>Spizellomycetales</taxon>
        <taxon>Powellomycetaceae</taxon>
        <taxon>Geranomyces</taxon>
    </lineage>
</organism>
<accession>A0AAD5TEH3</accession>
<evidence type="ECO:0000256" key="2">
    <source>
        <dbReference type="SAM" id="MobiDB-lite"/>
    </source>
</evidence>
<feature type="compositionally biased region" description="Low complexity" evidence="2">
    <location>
        <begin position="114"/>
        <end position="128"/>
    </location>
</feature>
<comment type="caution">
    <text evidence="3">The sequence shown here is derived from an EMBL/GenBank/DDBJ whole genome shotgun (WGS) entry which is preliminary data.</text>
</comment>
<evidence type="ECO:0000313" key="4">
    <source>
        <dbReference type="Proteomes" id="UP001212152"/>
    </source>
</evidence>
<feature type="region of interest" description="Disordered" evidence="2">
    <location>
        <begin position="1"/>
        <end position="22"/>
    </location>
</feature>
<dbReference type="EMBL" id="JADGJQ010000088">
    <property type="protein sequence ID" value="KAJ3171304.1"/>
    <property type="molecule type" value="Genomic_DNA"/>
</dbReference>
<evidence type="ECO:0000256" key="1">
    <source>
        <dbReference type="SAM" id="Coils"/>
    </source>
</evidence>
<feature type="coiled-coil region" evidence="1">
    <location>
        <begin position="188"/>
        <end position="223"/>
    </location>
</feature>
<keyword evidence="1" id="KW-0175">Coiled coil</keyword>
<protein>
    <submittedName>
        <fullName evidence="3">Uncharacterized protein</fullName>
    </submittedName>
</protein>
<sequence length="309" mass="33923">MVSTRTHPAPAEEGGPSADFVFNYRKSSIPKVLSRRYQRLHPDVAAPRTTASPQVAADRITQPPPANGDSSDEEPTTAPRASRQPQRGDTANRGVPRGNPSATTTHQQPPPPAIAATAATLSGPTSARQRSRRSASPPLPAIRPYAPFHLHPTSSFAPSASTPSIPHRPAAGGAAVVAARYASYAQPCADVTQTIERTDQRARAAERAKRAAARKEVEAAREKYYGGREEKERKARRMAELARERMTLKFKQALMMRENEVRHLVEGQQNSIDAILLKEHLALRPHRHVDMRGIYTEDDRLRVDRIIAG</sequence>
<evidence type="ECO:0000313" key="3">
    <source>
        <dbReference type="EMBL" id="KAJ3171304.1"/>
    </source>
</evidence>
<keyword evidence="4" id="KW-1185">Reference proteome</keyword>
<reference evidence="3" key="1">
    <citation type="submission" date="2020-05" db="EMBL/GenBank/DDBJ databases">
        <title>Phylogenomic resolution of chytrid fungi.</title>
        <authorList>
            <person name="Stajich J.E."/>
            <person name="Amses K."/>
            <person name="Simmons R."/>
            <person name="Seto K."/>
            <person name="Myers J."/>
            <person name="Bonds A."/>
            <person name="Quandt C.A."/>
            <person name="Barry K."/>
            <person name="Liu P."/>
            <person name="Grigoriev I."/>
            <person name="Longcore J.E."/>
            <person name="James T.Y."/>
        </authorList>
    </citation>
    <scope>NUCLEOTIDE SEQUENCE</scope>
    <source>
        <strain evidence="3">JEL0379</strain>
    </source>
</reference>
<proteinExistence type="predicted"/>
<feature type="region of interest" description="Disordered" evidence="2">
    <location>
        <begin position="43"/>
        <end position="147"/>
    </location>
</feature>